<gene>
    <name evidence="1" type="ORF">RB653_004645</name>
</gene>
<accession>A0AAN7Z3H7</accession>
<dbReference type="AlphaFoldDB" id="A0AAN7Z3H7"/>
<dbReference type="Proteomes" id="UP001344447">
    <property type="component" value="Unassembled WGS sequence"/>
</dbReference>
<reference evidence="1 2" key="1">
    <citation type="submission" date="2023-11" db="EMBL/GenBank/DDBJ databases">
        <title>Dfirmibasis_genome.</title>
        <authorList>
            <person name="Edelbroek B."/>
            <person name="Kjellin J."/>
            <person name="Jerlstrom-Hultqvist J."/>
            <person name="Soderbom F."/>
        </authorList>
    </citation>
    <scope>NUCLEOTIDE SEQUENCE [LARGE SCALE GENOMIC DNA]</scope>
    <source>
        <strain evidence="1 2">TNS-C-14</strain>
    </source>
</reference>
<comment type="caution">
    <text evidence="1">The sequence shown here is derived from an EMBL/GenBank/DDBJ whole genome shotgun (WGS) entry which is preliminary data.</text>
</comment>
<name>A0AAN7Z3H7_9MYCE</name>
<dbReference type="EMBL" id="JAVFKY010000001">
    <property type="protein sequence ID" value="KAK5583055.1"/>
    <property type="molecule type" value="Genomic_DNA"/>
</dbReference>
<proteinExistence type="predicted"/>
<keyword evidence="2" id="KW-1185">Reference proteome</keyword>
<dbReference type="PANTHER" id="PTHR31550:SF2">
    <property type="entry name" value="ANKYRIN REPEAT PROTEIN-RELATED"/>
    <property type="match status" value="1"/>
</dbReference>
<evidence type="ECO:0000313" key="1">
    <source>
        <dbReference type="EMBL" id="KAK5583055.1"/>
    </source>
</evidence>
<organism evidence="1 2">
    <name type="scientific">Dictyostelium firmibasis</name>
    <dbReference type="NCBI Taxonomy" id="79012"/>
    <lineage>
        <taxon>Eukaryota</taxon>
        <taxon>Amoebozoa</taxon>
        <taxon>Evosea</taxon>
        <taxon>Eumycetozoa</taxon>
        <taxon>Dictyostelia</taxon>
        <taxon>Dictyosteliales</taxon>
        <taxon>Dictyosteliaceae</taxon>
        <taxon>Dictyostelium</taxon>
    </lineage>
</organism>
<dbReference type="PANTHER" id="PTHR31550">
    <property type="entry name" value="ANKYRIN REPEAT PROTEIN-RELATED-RELATED"/>
    <property type="match status" value="1"/>
</dbReference>
<evidence type="ECO:0000313" key="2">
    <source>
        <dbReference type="Proteomes" id="UP001344447"/>
    </source>
</evidence>
<sequence>MNKKIKVDNLNIHIIREIEVVFWKVWKNKLLRNYIVSFLSKSFKDYEIPFSTFKYNEVYSSEWMILNNHHGLLLDKVNRKEYLTFNSGVIEEGNINIKSKKSNIVTQFKKTIFNFIENASIQDQETFYYTLFKNYSDIFLNSFQNTATILIKYDCLSGLKVLKHPLLLQLQQKQKQKQQKQEDNSQKIIIDKNLFFISINFSSFKTANYLFTNYKHLFKFSEKELINSIIRDDESESIIKKFKFIQNEILPNLKSPSNKYQINSITFKFSFYKTIKLIDLIDCCFCLDNFKVNIQNYLKSLLLDLKTNSKAFNIFLNSLKIDNLNDLLLSLTELNLMKQSLIKEFGESLDKFTYQYPKSNSIIESLLKMVLPFISLKTLDYYNDGKISISWFEDSLQYLICNYKSISNPNQLNKFFPSLDPENLMSLQFKYGIYNSNCFSRLSLIDLLFQYQIDQEKRKQFIISFFKTIEIFKDPTEQPFAYQIKVIKLVSRLSFLNDLESIKFVYNLLENNQSFMNRFQILPELKYWNCDILDYFKKQPDFKINFKFLIINAAPKSILNHYYNNYYVGSNGVEIGADIKRKDKIDNNDQNSHILEQLQTIIQERIDGRLSENSIIMLMGKNLSKQWLDMINWIYLNKNEDFTVEILGSTLFKLFNYQKGIFPQITTQFTNPPLKLLELIGERSCKRNLSFLSNLIEHLYESNSTFLQHSNFNNDGNEPITVILRRATEMGNIELFKHCYENHRFVFQSFDTDKISDISIVKYYTSMIEKALENGHSLLYNFLYSILKLNVLCQENDNNYLLCHNK</sequence>
<protein>
    <submittedName>
        <fullName evidence="1">Uncharacterized protein</fullName>
    </submittedName>
</protein>